<evidence type="ECO:0000256" key="1">
    <source>
        <dbReference type="SAM" id="MobiDB-lite"/>
    </source>
</evidence>
<proteinExistence type="predicted"/>
<feature type="compositionally biased region" description="Basic residues" evidence="1">
    <location>
        <begin position="46"/>
        <end position="56"/>
    </location>
</feature>
<feature type="region of interest" description="Disordered" evidence="1">
    <location>
        <begin position="23"/>
        <end position="61"/>
    </location>
</feature>
<reference evidence="2" key="1">
    <citation type="submission" date="2015-09" db="EMBL/GenBank/DDBJ databases">
        <title>De novo assembly of Pectinophora gossypiella (Pink Bollworm) gut transcriptome.</title>
        <authorList>
            <person name="Tassone E.E."/>
        </authorList>
    </citation>
    <scope>NUCLEOTIDE SEQUENCE</scope>
</reference>
<evidence type="ECO:0000313" key="2">
    <source>
        <dbReference type="EMBL" id="JAT81086.1"/>
    </source>
</evidence>
<name>A0A1E1W274_PECGO</name>
<feature type="compositionally biased region" description="Basic and acidic residues" evidence="1">
    <location>
        <begin position="23"/>
        <end position="45"/>
    </location>
</feature>
<dbReference type="AlphaFoldDB" id="A0A1E1W274"/>
<protein>
    <submittedName>
        <fullName evidence="2">Uncharacterized protein</fullName>
    </submittedName>
</protein>
<accession>A0A1E1W274</accession>
<gene>
    <name evidence="2" type="ORF">g.18667</name>
</gene>
<sequence>MVPKKKKLSREELLQKKREAEKLRYLKRKNDPQKREEMREKEKLKYQKKKEKGLRKLVKDMTPREHRAALKKWKEHCTVYRAKRLRLKSVTNTFFTRKYPVIRSRSRYSAFKIYHSRSSSNISSAK</sequence>
<dbReference type="OrthoDB" id="6375801at2759"/>
<feature type="non-terminal residue" evidence="2">
    <location>
        <position position="126"/>
    </location>
</feature>
<dbReference type="EMBL" id="GDQN01009968">
    <property type="protein sequence ID" value="JAT81086.1"/>
    <property type="molecule type" value="Transcribed_RNA"/>
</dbReference>
<organism evidence="2">
    <name type="scientific">Pectinophora gossypiella</name>
    <name type="common">Cotton pink bollworm</name>
    <name type="synonym">Depressaria gossypiella</name>
    <dbReference type="NCBI Taxonomy" id="13191"/>
    <lineage>
        <taxon>Eukaryota</taxon>
        <taxon>Metazoa</taxon>
        <taxon>Ecdysozoa</taxon>
        <taxon>Arthropoda</taxon>
        <taxon>Hexapoda</taxon>
        <taxon>Insecta</taxon>
        <taxon>Pterygota</taxon>
        <taxon>Neoptera</taxon>
        <taxon>Endopterygota</taxon>
        <taxon>Lepidoptera</taxon>
        <taxon>Glossata</taxon>
        <taxon>Ditrysia</taxon>
        <taxon>Gelechioidea</taxon>
        <taxon>Gelechiidae</taxon>
        <taxon>Apatetrinae</taxon>
        <taxon>Pectinophora</taxon>
    </lineage>
</organism>